<name>A0ABR0A2Z3_9CRUS</name>
<sequence>MHRFEEDGARRRLAVAAFATATVRSAESSGVLASVDTRVLQLMPRRGPVKKRLKRTKIRKEKRFHIFPNDPEQHVESHCWSSEAAAGRCVCHRHEVDGVYIET</sequence>
<reference evidence="1 2" key="1">
    <citation type="journal article" date="2023" name="Nucleic Acids Res.">
        <title>The hologenome of Daphnia magna reveals possible DNA methylation and microbiome-mediated evolution of the host genome.</title>
        <authorList>
            <person name="Chaturvedi A."/>
            <person name="Li X."/>
            <person name="Dhandapani V."/>
            <person name="Marshall H."/>
            <person name="Kissane S."/>
            <person name="Cuenca-Cambronero M."/>
            <person name="Asole G."/>
            <person name="Calvet F."/>
            <person name="Ruiz-Romero M."/>
            <person name="Marangio P."/>
            <person name="Guigo R."/>
            <person name="Rago D."/>
            <person name="Mirbahai L."/>
            <person name="Eastwood N."/>
            <person name="Colbourne J.K."/>
            <person name="Zhou J."/>
            <person name="Mallon E."/>
            <person name="Orsini L."/>
        </authorList>
    </citation>
    <scope>NUCLEOTIDE SEQUENCE [LARGE SCALE GENOMIC DNA]</scope>
    <source>
        <strain evidence="1">LRV0_1</strain>
    </source>
</reference>
<proteinExistence type="predicted"/>
<protein>
    <submittedName>
        <fullName evidence="1">Uncharacterized protein</fullName>
    </submittedName>
</protein>
<comment type="caution">
    <text evidence="1">The sequence shown here is derived from an EMBL/GenBank/DDBJ whole genome shotgun (WGS) entry which is preliminary data.</text>
</comment>
<dbReference type="EMBL" id="JAOYFB010000036">
    <property type="protein sequence ID" value="KAK4019517.1"/>
    <property type="molecule type" value="Genomic_DNA"/>
</dbReference>
<accession>A0ABR0A2Z3</accession>
<organism evidence="1 2">
    <name type="scientific">Daphnia magna</name>
    <dbReference type="NCBI Taxonomy" id="35525"/>
    <lineage>
        <taxon>Eukaryota</taxon>
        <taxon>Metazoa</taxon>
        <taxon>Ecdysozoa</taxon>
        <taxon>Arthropoda</taxon>
        <taxon>Crustacea</taxon>
        <taxon>Branchiopoda</taxon>
        <taxon>Diplostraca</taxon>
        <taxon>Cladocera</taxon>
        <taxon>Anomopoda</taxon>
        <taxon>Daphniidae</taxon>
        <taxon>Daphnia</taxon>
    </lineage>
</organism>
<gene>
    <name evidence="1" type="ORF">OUZ56_001533</name>
</gene>
<evidence type="ECO:0000313" key="2">
    <source>
        <dbReference type="Proteomes" id="UP001234178"/>
    </source>
</evidence>
<dbReference type="Proteomes" id="UP001234178">
    <property type="component" value="Unassembled WGS sequence"/>
</dbReference>
<keyword evidence="2" id="KW-1185">Reference proteome</keyword>
<evidence type="ECO:0000313" key="1">
    <source>
        <dbReference type="EMBL" id="KAK4019517.1"/>
    </source>
</evidence>